<dbReference type="InterPro" id="IPR046798">
    <property type="entry name" value="2OG-FeII_Oxy_6"/>
</dbReference>
<dbReference type="Pfam" id="PF20515">
    <property type="entry name" value="2OG-FeII_Oxy_6"/>
    <property type="match status" value="1"/>
</dbReference>
<dbReference type="KEGG" id="mlr:MELLADRAFT_91612"/>
<dbReference type="AlphaFoldDB" id="F4RZP0"/>
<accession>F4RZP0</accession>
<organism evidence="4">
    <name type="scientific">Melampsora larici-populina (strain 98AG31 / pathotype 3-4-7)</name>
    <name type="common">Poplar leaf rust fungus</name>
    <dbReference type="NCBI Taxonomy" id="747676"/>
    <lineage>
        <taxon>Eukaryota</taxon>
        <taxon>Fungi</taxon>
        <taxon>Dikarya</taxon>
        <taxon>Basidiomycota</taxon>
        <taxon>Pucciniomycotina</taxon>
        <taxon>Pucciniomycetes</taxon>
        <taxon>Pucciniales</taxon>
        <taxon>Melampsoraceae</taxon>
        <taxon>Melampsora</taxon>
    </lineage>
</organism>
<dbReference type="HOGENOM" id="CLU_056774_1_0_1"/>
<reference evidence="4" key="1">
    <citation type="journal article" date="2011" name="Proc. Natl. Acad. Sci. U.S.A.">
        <title>Obligate biotrophy features unraveled by the genomic analysis of rust fungi.</title>
        <authorList>
            <person name="Duplessis S."/>
            <person name="Cuomo C.A."/>
            <person name="Lin Y.-C."/>
            <person name="Aerts A."/>
            <person name="Tisserant E."/>
            <person name="Veneault-Fourrey C."/>
            <person name="Joly D.L."/>
            <person name="Hacquard S."/>
            <person name="Amselem J."/>
            <person name="Cantarel B.L."/>
            <person name="Chiu R."/>
            <person name="Coutinho P.M."/>
            <person name="Feau N."/>
            <person name="Field M."/>
            <person name="Frey P."/>
            <person name="Gelhaye E."/>
            <person name="Goldberg J."/>
            <person name="Grabherr M.G."/>
            <person name="Kodira C.D."/>
            <person name="Kohler A."/>
            <person name="Kuees U."/>
            <person name="Lindquist E.A."/>
            <person name="Lucas S.M."/>
            <person name="Mago R."/>
            <person name="Mauceli E."/>
            <person name="Morin E."/>
            <person name="Murat C."/>
            <person name="Pangilinan J.L."/>
            <person name="Park R."/>
            <person name="Pearson M."/>
            <person name="Quesneville H."/>
            <person name="Rouhier N."/>
            <person name="Sakthikumar S."/>
            <person name="Salamov A.A."/>
            <person name="Schmutz J."/>
            <person name="Selles B."/>
            <person name="Shapiro H."/>
            <person name="Tanguay P."/>
            <person name="Tuskan G.A."/>
            <person name="Henrissat B."/>
            <person name="Van de Peer Y."/>
            <person name="Rouze P."/>
            <person name="Ellis J.G."/>
            <person name="Dodds P.N."/>
            <person name="Schein J.E."/>
            <person name="Zhong S."/>
            <person name="Hamelin R.C."/>
            <person name="Grigoriev I.V."/>
            <person name="Szabo L.J."/>
            <person name="Martin F."/>
        </authorList>
    </citation>
    <scope>NUCLEOTIDE SEQUENCE [LARGE SCALE GENOMIC DNA]</scope>
    <source>
        <strain evidence="4">98AG31 / pathotype 3-4-7</strain>
    </source>
</reference>
<dbReference type="OrthoDB" id="2495097at2759"/>
<feature type="domain" description="Tet-like 2OG-Fe(II) oxygenase" evidence="2">
    <location>
        <begin position="132"/>
        <end position="320"/>
    </location>
</feature>
<name>F4RZP0_MELLP</name>
<evidence type="ECO:0000313" key="3">
    <source>
        <dbReference type="EMBL" id="EGG02153.1"/>
    </source>
</evidence>
<dbReference type="VEuPathDB" id="FungiDB:MELLADRAFT_91612"/>
<dbReference type="Proteomes" id="UP000001072">
    <property type="component" value="Unassembled WGS sequence"/>
</dbReference>
<protein>
    <recommendedName>
        <fullName evidence="2">Tet-like 2OG-Fe(II) oxygenase domain-containing protein</fullName>
    </recommendedName>
</protein>
<sequence length="408" mass="46184">MMDEGTKKPKYKSPSTIRSRKNRSAKKNLEQKDRLPPNNRSAKIAELTELYGLPPKTKFLFFKKGQKKPMFRIYFGTVVCLDADTCQLLLVARFVERTSENRGLFENYNHAIPTVYQHARARGLVKLNGATKKARANRRKYGKMWAAGFRPGCDAVVKAGTYTFNPTTSASLWRMQEDLARQGNLPAIEDFFAEHFSGLSSYTFKSNAELASSAGVPSWAGHSFYVSSNAQVFASNIVVTCDEFVNQKHTDFDATQYAFGFFARINRKTGRLYSRQNDVNKGDSVGARFILDDYRIMVDYDACDGVVEMLWSSKIHHHTTSSATYNAKNVKVVPSRGNITRFGCACQVSQRLVDRITQVNDMRGNMTDEKWFKFRATLMTGYPEEARKKMARLAEKHGIDDFSLALSS</sequence>
<proteinExistence type="predicted"/>
<dbReference type="InParanoid" id="F4RZP0"/>
<evidence type="ECO:0000259" key="2">
    <source>
        <dbReference type="Pfam" id="PF20515"/>
    </source>
</evidence>
<gene>
    <name evidence="3" type="ORF">MELLADRAFT_91612</name>
</gene>
<evidence type="ECO:0000313" key="4">
    <source>
        <dbReference type="Proteomes" id="UP000001072"/>
    </source>
</evidence>
<feature type="region of interest" description="Disordered" evidence="1">
    <location>
        <begin position="1"/>
        <end position="40"/>
    </location>
</feature>
<keyword evidence="4" id="KW-1185">Reference proteome</keyword>
<dbReference type="RefSeq" id="XP_007414690.1">
    <property type="nucleotide sequence ID" value="XM_007414628.1"/>
</dbReference>
<dbReference type="GeneID" id="18935977"/>
<evidence type="ECO:0000256" key="1">
    <source>
        <dbReference type="SAM" id="MobiDB-lite"/>
    </source>
</evidence>
<dbReference type="EMBL" id="GL883133">
    <property type="protein sequence ID" value="EGG02153.1"/>
    <property type="molecule type" value="Genomic_DNA"/>
</dbReference>